<feature type="transmembrane region" description="Helical" evidence="1">
    <location>
        <begin position="7"/>
        <end position="23"/>
    </location>
</feature>
<evidence type="ECO:0000313" key="3">
    <source>
        <dbReference type="Proteomes" id="UP000320176"/>
    </source>
</evidence>
<keyword evidence="3" id="KW-1185">Reference proteome</keyword>
<reference evidence="2 3" key="1">
    <citation type="submission" date="2019-02" db="EMBL/GenBank/DDBJ databases">
        <title>Deep-cultivation of Planctomycetes and their phenomic and genomic characterization uncovers novel biology.</title>
        <authorList>
            <person name="Wiegand S."/>
            <person name="Jogler M."/>
            <person name="Boedeker C."/>
            <person name="Pinto D."/>
            <person name="Vollmers J."/>
            <person name="Rivas-Marin E."/>
            <person name="Kohn T."/>
            <person name="Peeters S.H."/>
            <person name="Heuer A."/>
            <person name="Rast P."/>
            <person name="Oberbeckmann S."/>
            <person name="Bunk B."/>
            <person name="Jeske O."/>
            <person name="Meyerdierks A."/>
            <person name="Storesund J.E."/>
            <person name="Kallscheuer N."/>
            <person name="Luecker S."/>
            <person name="Lage O.M."/>
            <person name="Pohl T."/>
            <person name="Merkel B.J."/>
            <person name="Hornburger P."/>
            <person name="Mueller R.-W."/>
            <person name="Bruemmer F."/>
            <person name="Labrenz M."/>
            <person name="Spormann A.M."/>
            <person name="Op Den Camp H."/>
            <person name="Overmann J."/>
            <person name="Amann R."/>
            <person name="Jetten M.S.M."/>
            <person name="Mascher T."/>
            <person name="Medema M.H."/>
            <person name="Devos D.P."/>
            <person name="Kaster A.-K."/>
            <person name="Ovreas L."/>
            <person name="Rohde M."/>
            <person name="Galperin M.Y."/>
            <person name="Jogler C."/>
        </authorList>
    </citation>
    <scope>NUCLEOTIDE SEQUENCE [LARGE SCALE GENOMIC DNA]</scope>
    <source>
        <strain evidence="2 3">Pla52n</strain>
    </source>
</reference>
<dbReference type="Proteomes" id="UP000320176">
    <property type="component" value="Unassembled WGS sequence"/>
</dbReference>
<keyword evidence="1" id="KW-0812">Transmembrane</keyword>
<keyword evidence="1" id="KW-0472">Membrane</keyword>
<dbReference type="AlphaFoldDB" id="A0A5C6AZL2"/>
<name>A0A5C6AZL2_9BACT</name>
<evidence type="ECO:0000313" key="2">
    <source>
        <dbReference type="EMBL" id="TWU05088.1"/>
    </source>
</evidence>
<accession>A0A5C6AZL2</accession>
<proteinExistence type="predicted"/>
<dbReference type="EMBL" id="SJPN01000003">
    <property type="protein sequence ID" value="TWU05088.1"/>
    <property type="molecule type" value="Genomic_DNA"/>
</dbReference>
<gene>
    <name evidence="2" type="ORF">Pla52n_31340</name>
</gene>
<evidence type="ECO:0000256" key="1">
    <source>
        <dbReference type="SAM" id="Phobius"/>
    </source>
</evidence>
<comment type="caution">
    <text evidence="2">The sequence shown here is derived from an EMBL/GenBank/DDBJ whole genome shotgun (WGS) entry which is preliminary data.</text>
</comment>
<protein>
    <submittedName>
        <fullName evidence="2">Uncharacterized protein</fullName>
    </submittedName>
</protein>
<keyword evidence="1" id="KW-1133">Transmembrane helix</keyword>
<sequence length="103" mass="11986">MRFRIRTVLSLTFVIAILLAWYLDHQRLKHQLDAANSARLEKERMLAFQESLKLSDALRAQLNAVDNCTEGKANSVGSDAYRRQQKELLKHLDDFRLAEENEQ</sequence>
<organism evidence="2 3">
    <name type="scientific">Stieleria varia</name>
    <dbReference type="NCBI Taxonomy" id="2528005"/>
    <lineage>
        <taxon>Bacteria</taxon>
        <taxon>Pseudomonadati</taxon>
        <taxon>Planctomycetota</taxon>
        <taxon>Planctomycetia</taxon>
        <taxon>Pirellulales</taxon>
        <taxon>Pirellulaceae</taxon>
        <taxon>Stieleria</taxon>
    </lineage>
</organism>